<accession>A0A8H7RRL2</accession>
<gene>
    <name evidence="3" type="ORF">INT46_004183</name>
</gene>
<feature type="compositionally biased region" description="Low complexity" evidence="2">
    <location>
        <begin position="134"/>
        <end position="150"/>
    </location>
</feature>
<dbReference type="Proteomes" id="UP000650833">
    <property type="component" value="Unassembled WGS sequence"/>
</dbReference>
<keyword evidence="1" id="KW-0175">Coiled coil</keyword>
<sequence length="497" mass="58005">MSSFGRWFNLPRKRSNSTPTRQVLSEYLNKSAIEPFLQPQNQQYSYHNISSSAGYSSLPTNNTKPENALNITHSPPLLITSSYYDLAYPFEQSDSPEDETPPEARGVDIFTNAKPLTPSSTTTDIKPQQYHELNPNNKNKQQQVTQNIQPPLSPQPLPNNVKYMQHEKGYEQDDELNYYPRESQPITWHIKTSPRTIPLNKSGHPAIKRRPTPFSDQKLGYYSYDEEDNENAFEEIHHRDIKNISEMDDHQISRTSGKTFNNNTYNAEVRKLKIEIKKLEKKHKEHERHMLDTQQQLEYLIISQSHESAFFGGSSGGTAPYYSYNGNELWKPPLPSKNDIHHYHSQSLNELQQQRANYWYTPYDMDYYYINHTPNNSYSNTSPSYHHPSSSSSKSKETYDYFTLPKKSNGLIKNESINSATNTPNSNRRYDKNGNSSFYPYEYQPPSYISSSSVIDGEKHYYQLQQRQHQLLYQSQYFEHPGTNLSKKKENKKRWTQ</sequence>
<dbReference type="AlphaFoldDB" id="A0A8H7RRL2"/>
<feature type="region of interest" description="Disordered" evidence="2">
    <location>
        <begin position="416"/>
        <end position="437"/>
    </location>
</feature>
<evidence type="ECO:0000313" key="3">
    <source>
        <dbReference type="EMBL" id="KAG2215927.1"/>
    </source>
</evidence>
<comment type="caution">
    <text evidence="3">The sequence shown here is derived from an EMBL/GenBank/DDBJ whole genome shotgun (WGS) entry which is preliminary data.</text>
</comment>
<name>A0A8H7RRL2_9FUNG</name>
<feature type="region of interest" description="Disordered" evidence="2">
    <location>
        <begin position="110"/>
        <end position="156"/>
    </location>
</feature>
<proteinExistence type="predicted"/>
<dbReference type="EMBL" id="JAEPRC010000002">
    <property type="protein sequence ID" value="KAG2215927.1"/>
    <property type="molecule type" value="Genomic_DNA"/>
</dbReference>
<feature type="compositionally biased region" description="Polar residues" evidence="2">
    <location>
        <begin position="117"/>
        <end position="126"/>
    </location>
</feature>
<evidence type="ECO:0000313" key="4">
    <source>
        <dbReference type="Proteomes" id="UP000650833"/>
    </source>
</evidence>
<organism evidence="3 4">
    <name type="scientific">Mucor plumbeus</name>
    <dbReference type="NCBI Taxonomy" id="97098"/>
    <lineage>
        <taxon>Eukaryota</taxon>
        <taxon>Fungi</taxon>
        <taxon>Fungi incertae sedis</taxon>
        <taxon>Mucoromycota</taxon>
        <taxon>Mucoromycotina</taxon>
        <taxon>Mucoromycetes</taxon>
        <taxon>Mucorales</taxon>
        <taxon>Mucorineae</taxon>
        <taxon>Mucoraceae</taxon>
        <taxon>Mucor</taxon>
    </lineage>
</organism>
<dbReference type="OrthoDB" id="2275557at2759"/>
<feature type="coiled-coil region" evidence="1">
    <location>
        <begin position="262"/>
        <end position="296"/>
    </location>
</feature>
<evidence type="ECO:0000256" key="2">
    <source>
        <dbReference type="SAM" id="MobiDB-lite"/>
    </source>
</evidence>
<protein>
    <submittedName>
        <fullName evidence="3">Uncharacterized protein</fullName>
    </submittedName>
</protein>
<reference evidence="3" key="1">
    <citation type="submission" date="2020-12" db="EMBL/GenBank/DDBJ databases">
        <title>Metabolic potential, ecology and presence of endohyphal bacteria is reflected in genomic diversity of Mucoromycotina.</title>
        <authorList>
            <person name="Muszewska A."/>
            <person name="Okrasinska A."/>
            <person name="Steczkiewicz K."/>
            <person name="Drgas O."/>
            <person name="Orlowska M."/>
            <person name="Perlinska-Lenart U."/>
            <person name="Aleksandrzak-Piekarczyk T."/>
            <person name="Szatraj K."/>
            <person name="Zielenkiewicz U."/>
            <person name="Pilsyk S."/>
            <person name="Malc E."/>
            <person name="Mieczkowski P."/>
            <person name="Kruszewska J.S."/>
            <person name="Biernat P."/>
            <person name="Pawlowska J."/>
        </authorList>
    </citation>
    <scope>NUCLEOTIDE SEQUENCE</scope>
    <source>
        <strain evidence="3">CBS 226.32</strain>
    </source>
</reference>
<evidence type="ECO:0000256" key="1">
    <source>
        <dbReference type="SAM" id="Coils"/>
    </source>
</evidence>
<feature type="region of interest" description="Disordered" evidence="2">
    <location>
        <begin position="195"/>
        <end position="214"/>
    </location>
</feature>
<keyword evidence="4" id="KW-1185">Reference proteome</keyword>
<feature type="region of interest" description="Disordered" evidence="2">
    <location>
        <begin position="1"/>
        <end position="21"/>
    </location>
</feature>